<dbReference type="Gene3D" id="1.10.510.10">
    <property type="entry name" value="Transferase(Phosphotransferase) domain 1"/>
    <property type="match status" value="1"/>
</dbReference>
<dbReference type="InterPro" id="IPR050339">
    <property type="entry name" value="CC_SR_Kinase"/>
</dbReference>
<keyword evidence="8" id="KW-1185">Reference proteome</keyword>
<dbReference type="SUPFAM" id="SSF56112">
    <property type="entry name" value="Protein kinase-like (PK-like)"/>
    <property type="match status" value="1"/>
</dbReference>
<dbReference type="Proteomes" id="UP000308271">
    <property type="component" value="Unassembled WGS sequence"/>
</dbReference>
<sequence>LQGNIALFRCRWSEEYFKSLFLEMPLNGIIHRDLKPENILIEKADFVLADFGIASYNPDIFNIRAETEKKERIGNRLFSPPEQEQSGMVAHETMDIYALGQIMQWYSTGSTHRGTNRQRITTIFKDLKVYDSIIDRCLSQNPASRFQNISEIRDYIKRNREKDIFDYIEEFNNIVRSNFPRNDSGIIHSSDKKRIDRLFQTFKDSEKNFGNHLWWHNGSANIDFTLTKKGEAIWKFRNKECSIKEIWIHYDNSSFNDFILVHFEPSEPFIINEKRFFYTAIVDDEYHISYSEYENGYADINGDIIKLSDHKVEFIERQEKEDYFFIGTRYHCILNTKNDENVIRFIKKLKDNNSNLDIKEFINFEREVRKNKLPEISMRL</sequence>
<reference evidence="7 8" key="1">
    <citation type="submission" date="2019-05" db="EMBL/GenBank/DDBJ databases">
        <title>Draft Whole-Genome sequence of the green sulfur bacterium Chlorobaculum thiosulfatiphilum DSM 249.</title>
        <authorList>
            <person name="Meyer T.E."/>
            <person name="Kyndt J.A."/>
        </authorList>
    </citation>
    <scope>NUCLEOTIDE SEQUENCE [LARGE SCALE GENOMIC DNA]</scope>
    <source>
        <strain evidence="7 8">DSM 249</strain>
    </source>
</reference>
<dbReference type="GO" id="GO:0005737">
    <property type="term" value="C:cytoplasm"/>
    <property type="evidence" value="ECO:0007669"/>
    <property type="project" value="TreeGrafter"/>
</dbReference>
<evidence type="ECO:0000256" key="4">
    <source>
        <dbReference type="ARBA" id="ARBA00022840"/>
    </source>
</evidence>
<comment type="similarity">
    <text evidence="5">Belongs to the protein kinase superfamily. Ser/Thr protein kinase family. GCN2 subfamily.</text>
</comment>
<feature type="non-terminal residue" evidence="7">
    <location>
        <position position="1"/>
    </location>
</feature>
<dbReference type="EMBL" id="VDCH01000012">
    <property type="protein sequence ID" value="TNJ38834.1"/>
    <property type="molecule type" value="Genomic_DNA"/>
</dbReference>
<evidence type="ECO:0000313" key="8">
    <source>
        <dbReference type="Proteomes" id="UP000308271"/>
    </source>
</evidence>
<evidence type="ECO:0000256" key="1">
    <source>
        <dbReference type="ARBA" id="ARBA00022679"/>
    </source>
</evidence>
<keyword evidence="3" id="KW-0418">Kinase</keyword>
<name>A0A5C4S5V1_CHLTI</name>
<dbReference type="PROSITE" id="PS00108">
    <property type="entry name" value="PROTEIN_KINASE_ST"/>
    <property type="match status" value="1"/>
</dbReference>
<dbReference type="AlphaFoldDB" id="A0A5C4S5V1"/>
<evidence type="ECO:0000256" key="3">
    <source>
        <dbReference type="ARBA" id="ARBA00022777"/>
    </source>
</evidence>
<dbReference type="InterPro" id="IPR011009">
    <property type="entry name" value="Kinase-like_dom_sf"/>
</dbReference>
<keyword evidence="1" id="KW-0808">Transferase</keyword>
<keyword evidence="2" id="KW-0547">Nucleotide-binding</keyword>
<dbReference type="RefSeq" id="WP_139456920.1">
    <property type="nucleotide sequence ID" value="NZ_VDCH01000012.1"/>
</dbReference>
<proteinExistence type="inferred from homology"/>
<comment type="caution">
    <text evidence="7">The sequence shown here is derived from an EMBL/GenBank/DDBJ whole genome shotgun (WGS) entry which is preliminary data.</text>
</comment>
<dbReference type="GO" id="GO:0005524">
    <property type="term" value="F:ATP binding"/>
    <property type="evidence" value="ECO:0007669"/>
    <property type="project" value="UniProtKB-KW"/>
</dbReference>
<evidence type="ECO:0000256" key="2">
    <source>
        <dbReference type="ARBA" id="ARBA00022741"/>
    </source>
</evidence>
<dbReference type="GO" id="GO:0004672">
    <property type="term" value="F:protein kinase activity"/>
    <property type="evidence" value="ECO:0007669"/>
    <property type="project" value="InterPro"/>
</dbReference>
<accession>A0A5C4S5V1</accession>
<dbReference type="InterPro" id="IPR008271">
    <property type="entry name" value="Ser/Thr_kinase_AS"/>
</dbReference>
<organism evidence="7 8">
    <name type="scientific">Chlorobaculum thiosulfatiphilum</name>
    <name type="common">Chlorobium limicola f.sp. thiosulfatophilum</name>
    <dbReference type="NCBI Taxonomy" id="115852"/>
    <lineage>
        <taxon>Bacteria</taxon>
        <taxon>Pseudomonadati</taxon>
        <taxon>Chlorobiota</taxon>
        <taxon>Chlorobiia</taxon>
        <taxon>Chlorobiales</taxon>
        <taxon>Chlorobiaceae</taxon>
        <taxon>Chlorobaculum</taxon>
    </lineage>
</organism>
<keyword evidence="4" id="KW-0067">ATP-binding</keyword>
<evidence type="ECO:0000313" key="7">
    <source>
        <dbReference type="EMBL" id="TNJ38834.1"/>
    </source>
</evidence>
<protein>
    <recommendedName>
        <fullName evidence="6">Protein kinase domain-containing protein</fullName>
    </recommendedName>
</protein>
<dbReference type="PANTHER" id="PTHR11042">
    <property type="entry name" value="EUKARYOTIC TRANSLATION INITIATION FACTOR 2-ALPHA KINASE EIF2-ALPHA KINASE -RELATED"/>
    <property type="match status" value="1"/>
</dbReference>
<dbReference type="OrthoDB" id="9813021at2"/>
<dbReference type="PROSITE" id="PS50011">
    <property type="entry name" value="PROTEIN_KINASE_DOM"/>
    <property type="match status" value="1"/>
</dbReference>
<evidence type="ECO:0000259" key="6">
    <source>
        <dbReference type="PROSITE" id="PS50011"/>
    </source>
</evidence>
<dbReference type="Pfam" id="PF00069">
    <property type="entry name" value="Pkinase"/>
    <property type="match status" value="1"/>
</dbReference>
<feature type="domain" description="Protein kinase" evidence="6">
    <location>
        <begin position="1"/>
        <end position="156"/>
    </location>
</feature>
<dbReference type="InterPro" id="IPR000719">
    <property type="entry name" value="Prot_kinase_dom"/>
</dbReference>
<gene>
    <name evidence="7" type="ORF">FGF66_06800</name>
</gene>
<evidence type="ECO:0000256" key="5">
    <source>
        <dbReference type="ARBA" id="ARBA00037982"/>
    </source>
</evidence>